<dbReference type="GO" id="GO:0006270">
    <property type="term" value="P:DNA replication initiation"/>
    <property type="evidence" value="ECO:0007669"/>
    <property type="project" value="TreeGrafter"/>
</dbReference>
<feature type="region of interest" description="Disordered" evidence="6">
    <location>
        <begin position="15"/>
        <end position="54"/>
    </location>
</feature>
<sequence length="723" mass="79074">MDPISNDQDDLVAYVFQPDDEDDVFPGDRPLKKRRTGPKDPDPPAPSTPSSNFVPLLNGVEPAAATALREHLFRTHWAHLDARITHVLRSANHATLEQVRAFVKGAGSAALDARIPTAFIITGPNIASQDLLFEQLTESLTEALPSRFVRLRSVEAGTIKATLKQIVRAVTAAPAEQKVRGPLRKAVDLDGEEDEDGEVSAGAGAGSGVKFLDYDLAALKAYLDNQAAPCEHIFIAFQDGEGFDSGLLSDLITLFHSWRGQIPFTLLFGIATSTEMLQARLLKSTCRMLHGAQFDVVQSTTILERVFRTAVAGVDVPLRVGPSLLRSFVDRQQDQVAGIQSFINSLKYTYMSHYYANPLSLLTAENLDSATVTPELLEGIKSMPSFHTYVENLISEGHYATAKSLLVDTDMLRAQIPSWNARRQAYVRQLLVATEIVCAAEKRTNAYIDVFIELMAEGITLSPQSPTMTALKRMAPETIQAVIQHLISAASASLEGILTADIASQLTTISTEIGALQESSCGLRNLNASPSKTSRSTAIAQRVQLAQDSSSLTSADHAFTQLVEKLCSVFTQLVHRAGDVAGSANSVNDDAPVNIFPATHLVMHEAWMYDNRTPYRDVFIPRPRLVFERSLTRPQDYLACSCCSGGKTGVPPATCILYQLYLQTGSLINVADLWSAFKNALGPKTDERQALSLFYRGLAELRLLGYIKASRKKADHISKVKWM</sequence>
<dbReference type="GO" id="GO:0003688">
    <property type="term" value="F:DNA replication origin binding"/>
    <property type="evidence" value="ECO:0007669"/>
    <property type="project" value="TreeGrafter"/>
</dbReference>
<feature type="domain" description="Origin recognition complex subunit 3 winged helix C-terminal" evidence="8">
    <location>
        <begin position="624"/>
        <end position="686"/>
    </location>
</feature>
<evidence type="ECO:0000313" key="10">
    <source>
        <dbReference type="Proteomes" id="UP000033483"/>
    </source>
</evidence>
<dbReference type="GO" id="GO:0031261">
    <property type="term" value="C:DNA replication preinitiation complex"/>
    <property type="evidence" value="ECO:0007669"/>
    <property type="project" value="TreeGrafter"/>
</dbReference>
<reference evidence="9 10" key="1">
    <citation type="submission" date="2015-03" db="EMBL/GenBank/DDBJ databases">
        <authorList>
            <person name="Radwan O."/>
            <person name="Al-Naeli F.A."/>
            <person name="Rendon G.A."/>
            <person name="Fields C."/>
        </authorList>
    </citation>
    <scope>NUCLEOTIDE SEQUENCE [LARGE SCALE GENOMIC DNA]</scope>
    <source>
        <strain evidence="9">CR-DP1</strain>
    </source>
</reference>
<feature type="domain" description="Origin recognition complex subunit 3 N-terminal" evidence="7">
    <location>
        <begin position="36"/>
        <end position="362"/>
    </location>
</feature>
<dbReference type="GO" id="GO:0005656">
    <property type="term" value="C:nuclear pre-replicative complex"/>
    <property type="evidence" value="ECO:0007669"/>
    <property type="project" value="TreeGrafter"/>
</dbReference>
<evidence type="ECO:0000256" key="5">
    <source>
        <dbReference type="ARBA" id="ARBA00023242"/>
    </source>
</evidence>
<evidence type="ECO:0000256" key="4">
    <source>
        <dbReference type="ARBA" id="ARBA00023125"/>
    </source>
</evidence>
<comment type="subcellular location">
    <subcellularLocation>
        <location evidence="1">Nucleus</location>
    </subcellularLocation>
</comment>
<keyword evidence="10" id="KW-1185">Reference proteome</keyword>
<dbReference type="Pfam" id="PF18137">
    <property type="entry name" value="WHD_ORC"/>
    <property type="match status" value="1"/>
</dbReference>
<evidence type="ECO:0000313" key="9">
    <source>
        <dbReference type="EMBL" id="KKA26735.1"/>
    </source>
</evidence>
<evidence type="ECO:0000256" key="1">
    <source>
        <dbReference type="ARBA" id="ARBA00004123"/>
    </source>
</evidence>
<evidence type="ECO:0000256" key="2">
    <source>
        <dbReference type="ARBA" id="ARBA00010977"/>
    </source>
</evidence>
<dbReference type="PANTHER" id="PTHR12748">
    <property type="entry name" value="ORIGIN RECOGNITION COMPLEX SUBUNIT 3"/>
    <property type="match status" value="1"/>
</dbReference>
<evidence type="ECO:0000256" key="3">
    <source>
        <dbReference type="ARBA" id="ARBA00022705"/>
    </source>
</evidence>
<dbReference type="Pfam" id="PF07034">
    <property type="entry name" value="ORC3_N"/>
    <property type="match status" value="1"/>
</dbReference>
<dbReference type="GO" id="GO:0005664">
    <property type="term" value="C:nuclear origin of replication recognition complex"/>
    <property type="evidence" value="ECO:0007669"/>
    <property type="project" value="InterPro"/>
</dbReference>
<dbReference type="PANTHER" id="PTHR12748:SF0">
    <property type="entry name" value="ORIGIN RECOGNITION COMPLEX SUBUNIT 3"/>
    <property type="match status" value="1"/>
</dbReference>
<dbReference type="OrthoDB" id="10265211at2759"/>
<organism evidence="9 10">
    <name type="scientific">Thielaviopsis punctulata</name>
    <dbReference type="NCBI Taxonomy" id="72032"/>
    <lineage>
        <taxon>Eukaryota</taxon>
        <taxon>Fungi</taxon>
        <taxon>Dikarya</taxon>
        <taxon>Ascomycota</taxon>
        <taxon>Pezizomycotina</taxon>
        <taxon>Sordariomycetes</taxon>
        <taxon>Hypocreomycetidae</taxon>
        <taxon>Microascales</taxon>
        <taxon>Ceratocystidaceae</taxon>
        <taxon>Thielaviopsis</taxon>
    </lineage>
</organism>
<comment type="similarity">
    <text evidence="2">Belongs to the ORC3 family.</text>
</comment>
<comment type="caution">
    <text evidence="9">The sequence shown here is derived from an EMBL/GenBank/DDBJ whole genome shotgun (WGS) entry which is preliminary data.</text>
</comment>
<name>A0A0F4Z8S0_9PEZI</name>
<dbReference type="InterPro" id="IPR045667">
    <property type="entry name" value="ORC3_N"/>
</dbReference>
<gene>
    <name evidence="9" type="ORF">TD95_000875</name>
</gene>
<evidence type="ECO:0000259" key="7">
    <source>
        <dbReference type="Pfam" id="PF07034"/>
    </source>
</evidence>
<keyword evidence="5" id="KW-0539">Nucleus</keyword>
<evidence type="ECO:0000259" key="8">
    <source>
        <dbReference type="Pfam" id="PF18137"/>
    </source>
</evidence>
<dbReference type="Proteomes" id="UP000033483">
    <property type="component" value="Unassembled WGS sequence"/>
</dbReference>
<dbReference type="InterPro" id="IPR040855">
    <property type="entry name" value="ORC_WH_C"/>
</dbReference>
<dbReference type="EMBL" id="LAEV01001983">
    <property type="protein sequence ID" value="KKA26735.1"/>
    <property type="molecule type" value="Genomic_DNA"/>
</dbReference>
<dbReference type="CDD" id="cd20704">
    <property type="entry name" value="Orc3"/>
    <property type="match status" value="2"/>
</dbReference>
<dbReference type="AlphaFoldDB" id="A0A0F4Z8S0"/>
<keyword evidence="4" id="KW-0238">DNA-binding</keyword>
<evidence type="ECO:0000256" key="6">
    <source>
        <dbReference type="SAM" id="MobiDB-lite"/>
    </source>
</evidence>
<protein>
    <submittedName>
        <fullName evidence="9">Uncharacterized protein</fullName>
    </submittedName>
</protein>
<proteinExistence type="inferred from homology"/>
<accession>A0A0F4Z8S0</accession>
<keyword evidence="3" id="KW-0235">DNA replication</keyword>
<dbReference type="InterPro" id="IPR020795">
    <property type="entry name" value="ORC3"/>
</dbReference>